<dbReference type="EMBL" id="JAVXUP010001725">
    <property type="protein sequence ID" value="KAK3008717.1"/>
    <property type="molecule type" value="Genomic_DNA"/>
</dbReference>
<accession>A0AA89AN34</accession>
<evidence type="ECO:0000259" key="1">
    <source>
        <dbReference type="Pfam" id="PF07727"/>
    </source>
</evidence>
<keyword evidence="3" id="KW-1185">Reference proteome</keyword>
<proteinExistence type="predicted"/>
<sequence>MIDAHANPDMPLVQIPNGNTISVHALGRANLGQNLHLEQVLGVPNSQSDHSLFTFTHQGSFLVVLIYVDDVIVTATDSTKISWLKYYLDSKFHIKDLGNLKYFLGIEVARSSDGIVLRQRKYFARNAGKNLKIKLVWGDEKLKTLVEGTTAVRGSVIHRIHRLSLTSPPRIELERIILTVGVPGVWQKANLSCSRKWDGCGVFLFPLS</sequence>
<dbReference type="Pfam" id="PF07727">
    <property type="entry name" value="RVT_2"/>
    <property type="match status" value="1"/>
</dbReference>
<dbReference type="InterPro" id="IPR013103">
    <property type="entry name" value="RVT_2"/>
</dbReference>
<evidence type="ECO:0000313" key="2">
    <source>
        <dbReference type="EMBL" id="KAK3008717.1"/>
    </source>
</evidence>
<protein>
    <recommendedName>
        <fullName evidence="1">Reverse transcriptase Ty1/copia-type domain-containing protein</fullName>
    </recommendedName>
</protein>
<name>A0AA89AN34_9ASTE</name>
<gene>
    <name evidence="2" type="ORF">RJ639_015401</name>
</gene>
<comment type="caution">
    <text evidence="2">The sequence shown here is derived from an EMBL/GenBank/DDBJ whole genome shotgun (WGS) entry which is preliminary data.</text>
</comment>
<reference evidence="2" key="1">
    <citation type="submission" date="2022-12" db="EMBL/GenBank/DDBJ databases">
        <title>Draft genome assemblies for two species of Escallonia (Escalloniales).</title>
        <authorList>
            <person name="Chanderbali A."/>
            <person name="Dervinis C."/>
            <person name="Anghel I."/>
            <person name="Soltis D."/>
            <person name="Soltis P."/>
            <person name="Zapata F."/>
        </authorList>
    </citation>
    <scope>NUCLEOTIDE SEQUENCE</scope>
    <source>
        <strain evidence="2">UCBG64.0493</strain>
        <tissue evidence="2">Leaf</tissue>
    </source>
</reference>
<evidence type="ECO:0000313" key="3">
    <source>
        <dbReference type="Proteomes" id="UP001188597"/>
    </source>
</evidence>
<dbReference type="AlphaFoldDB" id="A0AA89AN34"/>
<organism evidence="2 3">
    <name type="scientific">Escallonia herrerae</name>
    <dbReference type="NCBI Taxonomy" id="1293975"/>
    <lineage>
        <taxon>Eukaryota</taxon>
        <taxon>Viridiplantae</taxon>
        <taxon>Streptophyta</taxon>
        <taxon>Embryophyta</taxon>
        <taxon>Tracheophyta</taxon>
        <taxon>Spermatophyta</taxon>
        <taxon>Magnoliopsida</taxon>
        <taxon>eudicotyledons</taxon>
        <taxon>Gunneridae</taxon>
        <taxon>Pentapetalae</taxon>
        <taxon>asterids</taxon>
        <taxon>campanulids</taxon>
        <taxon>Escalloniales</taxon>
        <taxon>Escalloniaceae</taxon>
        <taxon>Escallonia</taxon>
    </lineage>
</organism>
<dbReference type="Proteomes" id="UP001188597">
    <property type="component" value="Unassembled WGS sequence"/>
</dbReference>
<feature type="domain" description="Reverse transcriptase Ty1/copia-type" evidence="1">
    <location>
        <begin position="45"/>
        <end position="125"/>
    </location>
</feature>